<dbReference type="PROSITE" id="PS00028">
    <property type="entry name" value="ZINC_FINGER_C2H2_1"/>
    <property type="match status" value="1"/>
</dbReference>
<protein>
    <recommendedName>
        <fullName evidence="1">C2H2-type domain-containing protein</fullName>
    </recommendedName>
</protein>
<keyword evidence="3" id="KW-1185">Reference proteome</keyword>
<feature type="non-terminal residue" evidence="2">
    <location>
        <position position="246"/>
    </location>
</feature>
<dbReference type="EMBL" id="CAUYUJ010019135">
    <property type="protein sequence ID" value="CAK0888810.1"/>
    <property type="molecule type" value="Genomic_DNA"/>
</dbReference>
<reference evidence="2" key="1">
    <citation type="submission" date="2023-10" db="EMBL/GenBank/DDBJ databases">
        <authorList>
            <person name="Chen Y."/>
            <person name="Shah S."/>
            <person name="Dougan E. K."/>
            <person name="Thang M."/>
            <person name="Chan C."/>
        </authorList>
    </citation>
    <scope>NUCLEOTIDE SEQUENCE [LARGE SCALE GENOMIC DNA]</scope>
</reference>
<dbReference type="Proteomes" id="UP001189429">
    <property type="component" value="Unassembled WGS sequence"/>
</dbReference>
<evidence type="ECO:0000313" key="2">
    <source>
        <dbReference type="EMBL" id="CAK0888810.1"/>
    </source>
</evidence>
<evidence type="ECO:0000313" key="3">
    <source>
        <dbReference type="Proteomes" id="UP001189429"/>
    </source>
</evidence>
<sequence length="246" mass="27553">MTMRLRYLQRLVLLRPSDLVALLHFRPKGQPLPWVRLVAADCEFLRRQGLVPPAMPGFFDAPLQWDELVADRLTWADTVGSAHFCDSCLGRDCTVSSATPLTVKCRMCSAFFASPRARACHERIAHRVTTKAKCYLHGTVCPCCKVDFRQKICLLEICVIIVLAILPKLDSPEERRLGGAMTAATAGEDRATTRWARFLCPPRGSDWEVRVGRCRVCATRLDGALGVRLSFFCQSRRWERGAGSGE</sequence>
<evidence type="ECO:0000259" key="1">
    <source>
        <dbReference type="PROSITE" id="PS00028"/>
    </source>
</evidence>
<proteinExistence type="predicted"/>
<organism evidence="2 3">
    <name type="scientific">Prorocentrum cordatum</name>
    <dbReference type="NCBI Taxonomy" id="2364126"/>
    <lineage>
        <taxon>Eukaryota</taxon>
        <taxon>Sar</taxon>
        <taxon>Alveolata</taxon>
        <taxon>Dinophyceae</taxon>
        <taxon>Prorocentrales</taxon>
        <taxon>Prorocentraceae</taxon>
        <taxon>Prorocentrum</taxon>
    </lineage>
</organism>
<feature type="domain" description="C2H2-type" evidence="1">
    <location>
        <begin position="105"/>
        <end position="126"/>
    </location>
</feature>
<dbReference type="InterPro" id="IPR013087">
    <property type="entry name" value="Znf_C2H2_type"/>
</dbReference>
<gene>
    <name evidence="2" type="ORF">PCOR1329_LOCUS69525</name>
</gene>
<comment type="caution">
    <text evidence="2">The sequence shown here is derived from an EMBL/GenBank/DDBJ whole genome shotgun (WGS) entry which is preliminary data.</text>
</comment>
<name>A0ABN9WQ42_9DINO</name>
<accession>A0ABN9WQ42</accession>